<dbReference type="PATRIC" id="fig|123899.6.peg.2008"/>
<accession>A0A146AZU8</accession>
<evidence type="ECO:0000313" key="3">
    <source>
        <dbReference type="Proteomes" id="UP000076825"/>
    </source>
</evidence>
<reference evidence="2 3" key="1">
    <citation type="submission" date="2016-04" db="EMBL/GenBank/DDBJ databases">
        <authorList>
            <consortium name="Pathogen Informatics"/>
        </authorList>
    </citation>
    <scope>NUCLEOTIDE SEQUENCE [LARGE SCALE GENOMIC DNA]</scope>
    <source>
        <strain evidence="2 3">H044680328</strain>
    </source>
</reference>
<feature type="chain" id="PRO_5009814772" evidence="1">
    <location>
        <begin position="28"/>
        <end position="177"/>
    </location>
</feature>
<feature type="signal peptide" evidence="1">
    <location>
        <begin position="1"/>
        <end position="27"/>
    </location>
</feature>
<evidence type="ECO:0000313" key="2">
    <source>
        <dbReference type="EMBL" id="SAI69985.1"/>
    </source>
</evidence>
<dbReference type="InterPro" id="IPR021851">
    <property type="entry name" value="DUF3455"/>
</dbReference>
<sequence>MKHALQATPTRLISLLALALAATAAQAADSVPPLVQVPAGNYVTWRAPAEGVITYQCQNRLDGAEAPAWTIVAGKARLGDAAQNGSYTSPPDTWRAADGSSLTGLQSIRASSGANQLQDQLVIANPAPTAGLLSGVTYIQRLVRSGGGAPQETCDASQVGKRVDSPFQADYVFWSPN</sequence>
<keyword evidence="1" id="KW-0732">Signal</keyword>
<dbReference type="STRING" id="123899.SAMEA3906487_02013"/>
<keyword evidence="3" id="KW-1185">Reference proteome</keyword>
<proteinExistence type="predicted"/>
<dbReference type="KEGG" id="btrm:SAMEA390648702013"/>
<evidence type="ECO:0000256" key="1">
    <source>
        <dbReference type="SAM" id="SignalP"/>
    </source>
</evidence>
<dbReference type="RefSeq" id="WP_025512896.1">
    <property type="nucleotide sequence ID" value="NZ_CP016340.1"/>
</dbReference>
<gene>
    <name evidence="2" type="ORF">SAMEA3906487_02013</name>
</gene>
<dbReference type="GeneID" id="56591595"/>
<dbReference type="EMBL" id="LT546645">
    <property type="protein sequence ID" value="SAI69985.1"/>
    <property type="molecule type" value="Genomic_DNA"/>
</dbReference>
<dbReference type="Proteomes" id="UP000076825">
    <property type="component" value="Chromosome 1"/>
</dbReference>
<organism evidence="2 3">
    <name type="scientific">Bordetella trematum</name>
    <dbReference type="NCBI Taxonomy" id="123899"/>
    <lineage>
        <taxon>Bacteria</taxon>
        <taxon>Pseudomonadati</taxon>
        <taxon>Pseudomonadota</taxon>
        <taxon>Betaproteobacteria</taxon>
        <taxon>Burkholderiales</taxon>
        <taxon>Alcaligenaceae</taxon>
        <taxon>Bordetella</taxon>
    </lineage>
</organism>
<protein>
    <submittedName>
        <fullName evidence="2">Protein of uncharacterized function (DUF3455)</fullName>
    </submittedName>
</protein>
<dbReference type="eggNOG" id="ENOG50330AH">
    <property type="taxonomic scope" value="Bacteria"/>
</dbReference>
<dbReference type="AlphaFoldDB" id="A0A146AZU8"/>
<name>A0A146AZU8_9BORD</name>
<dbReference type="Pfam" id="PF11937">
    <property type="entry name" value="DUF3455"/>
    <property type="match status" value="2"/>
</dbReference>